<keyword evidence="4" id="KW-1185">Reference proteome</keyword>
<feature type="compositionally biased region" description="Basic and acidic residues" evidence="1">
    <location>
        <begin position="242"/>
        <end position="256"/>
    </location>
</feature>
<keyword evidence="2" id="KW-0472">Membrane</keyword>
<feature type="region of interest" description="Disordered" evidence="1">
    <location>
        <begin position="242"/>
        <end position="268"/>
    </location>
</feature>
<organism evidence="3 4">
    <name type="scientific">Adhaeretor mobilis</name>
    <dbReference type="NCBI Taxonomy" id="1930276"/>
    <lineage>
        <taxon>Bacteria</taxon>
        <taxon>Pseudomonadati</taxon>
        <taxon>Planctomycetota</taxon>
        <taxon>Planctomycetia</taxon>
        <taxon>Pirellulales</taxon>
        <taxon>Lacipirellulaceae</taxon>
        <taxon>Adhaeretor</taxon>
    </lineage>
</organism>
<protein>
    <submittedName>
        <fullName evidence="3">Uncharacterized protein</fullName>
    </submittedName>
</protein>
<dbReference type="EMBL" id="CP036263">
    <property type="protein sequence ID" value="QDT01568.1"/>
    <property type="molecule type" value="Genomic_DNA"/>
</dbReference>
<accession>A0A517N3K1</accession>
<name>A0A517N3K1_9BACT</name>
<evidence type="ECO:0000313" key="4">
    <source>
        <dbReference type="Proteomes" id="UP000319852"/>
    </source>
</evidence>
<dbReference type="KEGG" id="amob:HG15A2_49150"/>
<evidence type="ECO:0000256" key="1">
    <source>
        <dbReference type="SAM" id="MobiDB-lite"/>
    </source>
</evidence>
<sequence>MVCLAPLGSTLPSYFGPHRGPYFAGLSHNLLAVPPTHLINSQPWGADPNEHSPGMDSLYQYVVFPPGKQPSVEEVSALRRWATAAKQRYAIGVNADDGGLVFAFETQPFSSALSSSGPVASLIGRWQMRGCEVREKLSFIKQPTALQPMPGGVLHDVVERRDAPAHKLIKSKQLAAQEALGQAGLRVHGVLDRNEWLQRVAQGVPYALIALGTLLMIAAGVHLASRLQDSPGERRQQTIERVAEDALSEELSRQSREASAPDMRHQEN</sequence>
<evidence type="ECO:0000313" key="3">
    <source>
        <dbReference type="EMBL" id="QDT01568.1"/>
    </source>
</evidence>
<feature type="transmembrane region" description="Helical" evidence="2">
    <location>
        <begin position="203"/>
        <end position="225"/>
    </location>
</feature>
<keyword evidence="2" id="KW-0812">Transmembrane</keyword>
<gene>
    <name evidence="3" type="ORF">HG15A2_49150</name>
</gene>
<dbReference type="Proteomes" id="UP000319852">
    <property type="component" value="Chromosome"/>
</dbReference>
<evidence type="ECO:0000256" key="2">
    <source>
        <dbReference type="SAM" id="Phobius"/>
    </source>
</evidence>
<keyword evidence="2" id="KW-1133">Transmembrane helix</keyword>
<reference evidence="3 4" key="1">
    <citation type="submission" date="2019-02" db="EMBL/GenBank/DDBJ databases">
        <title>Deep-cultivation of Planctomycetes and their phenomic and genomic characterization uncovers novel biology.</title>
        <authorList>
            <person name="Wiegand S."/>
            <person name="Jogler M."/>
            <person name="Boedeker C."/>
            <person name="Pinto D."/>
            <person name="Vollmers J."/>
            <person name="Rivas-Marin E."/>
            <person name="Kohn T."/>
            <person name="Peeters S.H."/>
            <person name="Heuer A."/>
            <person name="Rast P."/>
            <person name="Oberbeckmann S."/>
            <person name="Bunk B."/>
            <person name="Jeske O."/>
            <person name="Meyerdierks A."/>
            <person name="Storesund J.E."/>
            <person name="Kallscheuer N."/>
            <person name="Luecker S."/>
            <person name="Lage O.M."/>
            <person name="Pohl T."/>
            <person name="Merkel B.J."/>
            <person name="Hornburger P."/>
            <person name="Mueller R.-W."/>
            <person name="Bruemmer F."/>
            <person name="Labrenz M."/>
            <person name="Spormann A.M."/>
            <person name="Op den Camp H."/>
            <person name="Overmann J."/>
            <person name="Amann R."/>
            <person name="Jetten M.S.M."/>
            <person name="Mascher T."/>
            <person name="Medema M.H."/>
            <person name="Devos D.P."/>
            <person name="Kaster A.-K."/>
            <person name="Ovreas L."/>
            <person name="Rohde M."/>
            <person name="Galperin M.Y."/>
            <person name="Jogler C."/>
        </authorList>
    </citation>
    <scope>NUCLEOTIDE SEQUENCE [LARGE SCALE GENOMIC DNA]</scope>
    <source>
        <strain evidence="3 4">HG15A2</strain>
    </source>
</reference>
<proteinExistence type="predicted"/>
<dbReference type="AlphaFoldDB" id="A0A517N3K1"/>